<keyword evidence="4" id="KW-0175">Coiled coil</keyword>
<sequence length="2344" mass="264304">MASIFISTNERTNFARMCWIVVDVFRDILWRVLANEIYPADLPRKVRTNQNKLRDLNKDINSWLCNICSTSSIIPTSKDFDVTSLYTLIRNLCNLVPTNGWGQAPPPFGGNLGDDVERIRVFRNSVYGHAKEGYVNDKAFSDLCREMKTFIKSLDAFFGGNCDFVERIDSILTCSMDKALQDTYIDKMQEIAKLSDEVSTVKQLVRRIGKKLRDHDRKVSATTSKIRKLESSLKRELETLEGRVEKFKKESIETRKEWDSLRKERKQVINEMEQQRIIDSSQRILQQHRYHAEKNFVQTRAYLHADEILRQRRRLIITGKSGQGKSYMAYQLLVKIVADDPNIKPLIITTVEQWKRLVDVSVRLGIIVDDMCGNICLNEGELMKWREESTYMLTLLENGRHVVIFIMKSYFSEKILMTMQSCSLISTQIILNLDNMKLKFAEKNAFVNIYFKEYTLSADEVSTICKTDEATVGFPQLCKAAEMINDKSKLFGLFSKPREMILEQINHFRLYDQITYGCLVLVLLSRGRLNLQSIGELAKDREKKEHISFLIFKSCGIADIVPLEVLNTLRSLQGTYLLYDPYDKSYSFSHDSIEDAVFCSYLEFFPEETLLYCPLQLICKRCTLKYDSNDIQKTPQDNTLVLHPSCQAHLIKRITTTLRECIPADFRIVSEANIWTCENFAKAILAEFKEIHCIVDKENNSLLVHAANANNHDLVDRLLYEWDNIPEDEKENVSHFLTKCAQASCAHKDTYLIEKICKDGRVDVNDILPNSIQYGSVDAIEFLLESGADINYKSKKGENLLHIACLYGRLDLVNFLHSKQPNLVNEFDGDERSVGLSVAVGGRVEILEFLLTLGLNPMYNDQTGWNLLHYACWHGNKVMAEYLADKYSKLIYSDTNEGFSVLMCAAFGGSINIFSKMYQLMENSLNVDKKSYTNMTDNVQYLTRKTNNQQTLLHVSCLQGSLEMSKYLLQTYPSMIHEVDNMKKTPAHYAAQIGQIALLSYLIDCGTDPWCKTSEEETLLHIACLGGHLEMSKHLVQAYPTMLHEVDRMKRTPAHNAAYSGNIALLSYLIDCGIDPWCKTSTEETLLHRACFGGHLEISKNLVQTYPAMLHEVDNEKRTLAHYAAYSGNIALLSFLSDCGTDPWCKTSTEETLLHNACLGGNLEMSKNLVQTYPTMLHEVDNKSETTAHYAAYSGNIALLSYLIDCGINPWCKTSTEETLLHRACLAGHIEMSKHLVQTYPTMLHEVNNMKKTPAHFAAESGSIALLRYLIDCGTDPWCTTTQKETLLHRACLRGHLEMSKNMVQTYPTMLHEVNNKSETPADYAAYSGNIALLSYLIDCGTDPWCKTSTEETLLHSACLGGHLEMSKNLVQTYPTMLHEVDNKSETPAHYAAESGNIALLSYLIDCGTDPWCKTSTEETLLHKACLGGHLEISKNLVQTYPTMLHEVDNKSETPAHYAAYSGNIALLSYLIDCGTDPWCITSEEETLLHKACFRGHLEMSRHLVKIYPTMLNEVDTMKNTPAHHAAESGNISLLTYLIDCGTDPWCKTSLGQTFLHVACYGGHIEMSKHLLQTYPAMLHQVDNMKGTPAHYAAVNGNIALLSYLIDCGIDPWCKTSHEVTLLHISSLCGHLEMSKHLVQTYPTMLHEVDNMNTTPAHCAAKSGNIALLNYLIDCGTDPWCTTSQGETLLHRACFGGHIEMRIHLVQSYPTGLHQVNHMNGIPVGYATESGSVSLLCYLIDCGTDPWCRNSQDVTLLEIAPLCGHLEMSKHLVQTYPAMLHEVDNIKKTPAHYAAERGNIALLTYLTGCGTDPWCKTSEEETLLHRACLAGHIEMSKHLVQTYPTMLHEVNNMRKTTAHYAAESGNIALLSYLIDCGLDPWCKTSTEETLLHRACLAGHIEMSKHLVQTYPTMLHEVNNMKKTPAHFAAESGCIALLRYLIDCGTDPWCTTTQEETLLHRACISCQFEKSKRFVKIYPAMLHEVNNMTKTPAHYAAESGNIASLAYLNDCGTDPWCKFSQDVTLLHIASLCGHLKMSNHLVQTYPTMLHEVDNMMKTPAHYAAESGNIAVLSGLIDCGTDPWCKTSQGETLLHRACLGGHIEMSNYLIQSYPTMLDQVDNMKRTAAHFAAESGNISLLSYLIDCGTDPWCKTSHEETLLHRACLSGHLEMSKHLIKSFPAMLNEVDNFKRTPGHNVAHNGNIALLSYLIDCGADPWCKTSEKETLLHMACLKGQLGMSRHLVQAYPTMLHHEDNMKRTAAHYAAESGNIALLSYLIDCGTDPWCKTVQEETVLHRACLSGHLEMSKHLANMYPAMLHEVDYMKRTPTQCSAVSPSAIFFRDNTV</sequence>
<evidence type="ECO:0000259" key="5">
    <source>
        <dbReference type="Pfam" id="PF18738"/>
    </source>
</evidence>
<proteinExistence type="predicted"/>
<dbReference type="InterPro" id="IPR049050">
    <property type="entry name" value="nSTAND3"/>
</dbReference>
<evidence type="ECO:0000256" key="4">
    <source>
        <dbReference type="SAM" id="Coils"/>
    </source>
</evidence>
<dbReference type="PANTHER" id="PTHR24123:SF33">
    <property type="entry name" value="PROTEIN HOS4"/>
    <property type="match status" value="1"/>
</dbReference>
<feature type="repeat" description="ANK" evidence="3">
    <location>
        <begin position="1652"/>
        <end position="1678"/>
    </location>
</feature>
<dbReference type="PROSITE" id="PS50297">
    <property type="entry name" value="ANK_REP_REGION"/>
    <property type="match status" value="5"/>
</dbReference>
<dbReference type="Pfam" id="PF13637">
    <property type="entry name" value="Ank_4"/>
    <property type="match status" value="2"/>
</dbReference>
<evidence type="ECO:0000313" key="8">
    <source>
        <dbReference type="Proteomes" id="UP001634394"/>
    </source>
</evidence>
<feature type="repeat" description="ANK" evidence="3">
    <location>
        <begin position="1384"/>
        <end position="1410"/>
    </location>
</feature>
<dbReference type="PANTHER" id="PTHR24123">
    <property type="entry name" value="ANKYRIN REPEAT-CONTAINING"/>
    <property type="match status" value="1"/>
</dbReference>
<feature type="repeat" description="ANK" evidence="3">
    <location>
        <begin position="1451"/>
        <end position="1477"/>
    </location>
</feature>
<name>A0ABD3W1B8_SINWO</name>
<keyword evidence="8" id="KW-1185">Reference proteome</keyword>
<evidence type="ECO:0000256" key="1">
    <source>
        <dbReference type="ARBA" id="ARBA00022737"/>
    </source>
</evidence>
<dbReference type="SMART" id="SM00248">
    <property type="entry name" value="ANK"/>
    <property type="match status" value="45"/>
</dbReference>
<organism evidence="7 8">
    <name type="scientific">Sinanodonta woodiana</name>
    <name type="common">Chinese pond mussel</name>
    <name type="synonym">Anodonta woodiana</name>
    <dbReference type="NCBI Taxonomy" id="1069815"/>
    <lineage>
        <taxon>Eukaryota</taxon>
        <taxon>Metazoa</taxon>
        <taxon>Spiralia</taxon>
        <taxon>Lophotrochozoa</taxon>
        <taxon>Mollusca</taxon>
        <taxon>Bivalvia</taxon>
        <taxon>Autobranchia</taxon>
        <taxon>Heteroconchia</taxon>
        <taxon>Palaeoheterodonta</taxon>
        <taxon>Unionida</taxon>
        <taxon>Unionoidea</taxon>
        <taxon>Unionidae</taxon>
        <taxon>Unioninae</taxon>
        <taxon>Sinanodonta</taxon>
    </lineage>
</organism>
<evidence type="ECO:0000259" key="6">
    <source>
        <dbReference type="Pfam" id="PF20720"/>
    </source>
</evidence>
<feature type="repeat" description="ANK" evidence="3">
    <location>
        <begin position="1518"/>
        <end position="1544"/>
    </location>
</feature>
<dbReference type="Pfam" id="PF20720">
    <property type="entry name" value="nSTAND3"/>
    <property type="match status" value="1"/>
</dbReference>
<dbReference type="Pfam" id="PF18738">
    <property type="entry name" value="HEPN_DZIP3"/>
    <property type="match status" value="1"/>
</dbReference>
<gene>
    <name evidence="7" type="ORF">ACJMK2_043711</name>
</gene>
<dbReference type="Pfam" id="PF12796">
    <property type="entry name" value="Ank_2"/>
    <property type="match status" value="10"/>
</dbReference>
<feature type="domain" description="DZIP3-like HEPN" evidence="5">
    <location>
        <begin position="42"/>
        <end position="184"/>
    </location>
</feature>
<keyword evidence="1" id="KW-0677">Repeat</keyword>
<reference evidence="7 8" key="1">
    <citation type="submission" date="2024-11" db="EMBL/GenBank/DDBJ databases">
        <title>Chromosome-level genome assembly of the freshwater bivalve Anodonta woodiana.</title>
        <authorList>
            <person name="Chen X."/>
        </authorList>
    </citation>
    <scope>NUCLEOTIDE SEQUENCE [LARGE SCALE GENOMIC DNA]</scope>
    <source>
        <strain evidence="7">MN2024</strain>
        <tissue evidence="7">Gills</tissue>
    </source>
</reference>
<dbReference type="SUPFAM" id="SSF48403">
    <property type="entry name" value="Ankyrin repeat"/>
    <property type="match status" value="5"/>
</dbReference>
<evidence type="ECO:0000256" key="2">
    <source>
        <dbReference type="ARBA" id="ARBA00023043"/>
    </source>
</evidence>
<dbReference type="InterPro" id="IPR036770">
    <property type="entry name" value="Ankyrin_rpt-contain_sf"/>
</dbReference>
<feature type="coiled-coil region" evidence="4">
    <location>
        <begin position="230"/>
        <end position="257"/>
    </location>
</feature>
<dbReference type="InterPro" id="IPR051165">
    <property type="entry name" value="Multifunctional_ANK_Repeat"/>
</dbReference>
<evidence type="ECO:0000313" key="7">
    <source>
        <dbReference type="EMBL" id="KAL3866410.1"/>
    </source>
</evidence>
<accession>A0ABD3W1B8</accession>
<dbReference type="EMBL" id="JBJQND010000009">
    <property type="protein sequence ID" value="KAL3866410.1"/>
    <property type="molecule type" value="Genomic_DNA"/>
</dbReference>
<feature type="repeat" description="ANK" evidence="3">
    <location>
        <begin position="763"/>
        <end position="795"/>
    </location>
</feature>
<feature type="repeat" description="ANK" evidence="3">
    <location>
        <begin position="1250"/>
        <end position="1276"/>
    </location>
</feature>
<dbReference type="PROSITE" id="PS50088">
    <property type="entry name" value="ANK_REPEAT"/>
    <property type="match status" value="6"/>
</dbReference>
<feature type="domain" description="Novel STAND NTPase 3" evidence="6">
    <location>
        <begin position="296"/>
        <end position="442"/>
    </location>
</feature>
<protein>
    <submittedName>
        <fullName evidence="7">Uncharacterized protein</fullName>
    </submittedName>
</protein>
<evidence type="ECO:0000256" key="3">
    <source>
        <dbReference type="PROSITE-ProRule" id="PRU00023"/>
    </source>
</evidence>
<keyword evidence="2 3" id="KW-0040">ANK repeat</keyword>
<dbReference type="Proteomes" id="UP001634394">
    <property type="component" value="Unassembled WGS sequence"/>
</dbReference>
<dbReference type="InterPro" id="IPR041249">
    <property type="entry name" value="HEPN_DZIP3"/>
</dbReference>
<dbReference type="InterPro" id="IPR002110">
    <property type="entry name" value="Ankyrin_rpt"/>
</dbReference>
<comment type="caution">
    <text evidence="7">The sequence shown here is derived from an EMBL/GenBank/DDBJ whole genome shotgun (WGS) entry which is preliminary data.</text>
</comment>
<dbReference type="Gene3D" id="1.25.40.20">
    <property type="entry name" value="Ankyrin repeat-containing domain"/>
    <property type="match status" value="11"/>
</dbReference>